<dbReference type="Proteomes" id="UP000315423">
    <property type="component" value="Unassembled WGS sequence"/>
</dbReference>
<proteinExistence type="predicted"/>
<protein>
    <submittedName>
        <fullName evidence="1">Hydrogenase expression protein HupH</fullName>
    </submittedName>
</protein>
<dbReference type="EMBL" id="QYBA01000030">
    <property type="protein sequence ID" value="TKY92387.1"/>
    <property type="molecule type" value="Genomic_DNA"/>
</dbReference>
<comment type="caution">
    <text evidence="1">The sequence shown here is derived from an EMBL/GenBank/DDBJ whole genome shotgun (WGS) entry which is preliminary data.</text>
</comment>
<evidence type="ECO:0000313" key="1">
    <source>
        <dbReference type="EMBL" id="TKY92387.1"/>
    </source>
</evidence>
<evidence type="ECO:0000313" key="2">
    <source>
        <dbReference type="Proteomes" id="UP000315423"/>
    </source>
</evidence>
<organism evidence="1 2">
    <name type="scientific">Candidatus Methanomarinus sp</name>
    <dbReference type="NCBI Taxonomy" id="3386244"/>
    <lineage>
        <taxon>Archaea</taxon>
        <taxon>Methanobacteriati</taxon>
        <taxon>Methanobacteriota</taxon>
        <taxon>Stenosarchaea group</taxon>
        <taxon>Methanomicrobia</taxon>
        <taxon>Methanosarcinales</taxon>
        <taxon>ANME-2 cluster</taxon>
        <taxon>Candidatus Methanocomedenaceae</taxon>
        <taxon>Candidatus Methanomarinus</taxon>
    </lineage>
</organism>
<gene>
    <name evidence="1" type="ORF">C5S46_00910</name>
</gene>
<accession>A0AC61SCQ5</accession>
<sequence length="239" mass="26214">MKIQIVVPIISDIFNEEVLTETSQFKAPDMEIDVVNLDKGHVSIESRYDDTLAAYNIIDKVVQAEKDGFDGVFIDCFGDPGVEASRELVRIPVVGGFQPAALTASLIASKWSVVSVLPNVIPMISDLARKLGIESNIASIRHINTNVLELQDRNIVQQRLLTSMIKAVEQDGAEAIVLGCTGMLGMAQYLSEQMTTRGTPVPVVDPTAAAIGYLELLIRSRLSQSQLTYQSPPIKERRF</sequence>
<name>A0AC61SCQ5_9EURY</name>
<reference evidence="1" key="1">
    <citation type="submission" date="2018-09" db="EMBL/GenBank/DDBJ databases">
        <title>A genomic encyclopedia of anaerobic methanotrophic archaea.</title>
        <authorList>
            <person name="Skennerton C.T."/>
            <person name="Chadwick G.L."/>
            <person name="Laso-Perez R."/>
            <person name="Leu A.O."/>
            <person name="Speth D.R."/>
            <person name="Yu H."/>
            <person name="Morgan-Lang C."/>
            <person name="Hatzenpichler R."/>
            <person name="Goudeau D."/>
            <person name="Malmstrom R."/>
            <person name="Woyke T."/>
            <person name="Hallam S."/>
            <person name="Tyson G.W."/>
            <person name="Wegener G."/>
            <person name="Boetius A."/>
            <person name="Orphan V.J."/>
        </authorList>
    </citation>
    <scope>NUCLEOTIDE SEQUENCE</scope>
    <source>
        <strain evidence="1">CONS3730D10UFb2</strain>
    </source>
</reference>